<keyword evidence="5" id="KW-0808">Transferase</keyword>
<dbReference type="OrthoDB" id="9769191at2"/>
<dbReference type="PROSITE" id="PS51098">
    <property type="entry name" value="PTS_EIIB_TYPE_1"/>
    <property type="match status" value="1"/>
</dbReference>
<dbReference type="InterPro" id="IPR001127">
    <property type="entry name" value="PTS_EIIA_1_perm"/>
</dbReference>
<feature type="domain" description="PTS EIIA type-1" evidence="18">
    <location>
        <begin position="503"/>
        <end position="607"/>
    </location>
</feature>
<evidence type="ECO:0000256" key="7">
    <source>
        <dbReference type="ARBA" id="ARBA00022692"/>
    </source>
</evidence>
<comment type="subcellular location">
    <subcellularLocation>
        <location evidence="1">Cell membrane</location>
        <topology evidence="1">Multi-pass membrane protein</topology>
    </subcellularLocation>
</comment>
<evidence type="ECO:0000313" key="21">
    <source>
        <dbReference type="EMBL" id="PMC79571.1"/>
    </source>
</evidence>
<dbReference type="EMBL" id="PNHQ01000012">
    <property type="protein sequence ID" value="PMC79571.1"/>
    <property type="molecule type" value="Genomic_DNA"/>
</dbReference>
<dbReference type="PROSITE" id="PS00371">
    <property type="entry name" value="PTS_EIIA_TYPE_1_HIS"/>
    <property type="match status" value="1"/>
</dbReference>
<dbReference type="NCBIfam" id="TIGR01995">
    <property type="entry name" value="PTS-II-ABC-beta"/>
    <property type="match status" value="1"/>
</dbReference>
<feature type="transmembrane region" description="Helical" evidence="17">
    <location>
        <begin position="355"/>
        <end position="374"/>
    </location>
</feature>
<keyword evidence="9 17" id="KW-1133">Transmembrane helix</keyword>
<dbReference type="InterPro" id="IPR011297">
    <property type="entry name" value="PTS_IIABC_b_glu"/>
</dbReference>
<dbReference type="GO" id="GO:0009401">
    <property type="term" value="P:phosphoenolpyruvate-dependent sugar phosphotransferase system"/>
    <property type="evidence" value="ECO:0007669"/>
    <property type="project" value="UniProtKB-KW"/>
</dbReference>
<evidence type="ECO:0000256" key="6">
    <source>
        <dbReference type="ARBA" id="ARBA00022683"/>
    </source>
</evidence>
<feature type="transmembrane region" description="Helical" evidence="17">
    <location>
        <begin position="322"/>
        <end position="343"/>
    </location>
</feature>
<dbReference type="GO" id="GO:0090589">
    <property type="term" value="F:protein-phosphocysteine-trehalose phosphotransferase system transporter activity"/>
    <property type="evidence" value="ECO:0007669"/>
    <property type="project" value="TreeGrafter"/>
</dbReference>
<keyword evidence="10 17" id="KW-0472">Membrane</keyword>
<dbReference type="PANTHER" id="PTHR30175">
    <property type="entry name" value="PHOSPHOTRANSFERASE SYSTEM TRANSPORT PROTEIN"/>
    <property type="match status" value="1"/>
</dbReference>
<evidence type="ECO:0000256" key="4">
    <source>
        <dbReference type="ARBA" id="ARBA00022597"/>
    </source>
</evidence>
<feature type="transmembrane region" description="Helical" evidence="17">
    <location>
        <begin position="172"/>
        <end position="190"/>
    </location>
</feature>
<dbReference type="PROSITE" id="PS51103">
    <property type="entry name" value="PTS_EIIC_TYPE_1"/>
    <property type="match status" value="1"/>
</dbReference>
<dbReference type="Gene3D" id="2.70.70.10">
    <property type="entry name" value="Glucose Permease (Domain IIA)"/>
    <property type="match status" value="1"/>
</dbReference>
<keyword evidence="8" id="KW-0418">Kinase</keyword>
<dbReference type="Gene3D" id="3.30.1360.60">
    <property type="entry name" value="Glucose permease domain IIB"/>
    <property type="match status" value="1"/>
</dbReference>
<dbReference type="GO" id="GO:0008982">
    <property type="term" value="F:protein-N(PI)-phosphohistidine-sugar phosphotransferase activity"/>
    <property type="evidence" value="ECO:0007669"/>
    <property type="project" value="InterPro"/>
</dbReference>
<keyword evidence="2" id="KW-0813">Transport</keyword>
<feature type="transmembrane region" description="Helical" evidence="17">
    <location>
        <begin position="210"/>
        <end position="228"/>
    </location>
</feature>
<feature type="transmembrane region" description="Helical" evidence="17">
    <location>
        <begin position="115"/>
        <end position="137"/>
    </location>
</feature>
<dbReference type="Pfam" id="PF02378">
    <property type="entry name" value="PTS_EIIC"/>
    <property type="match status" value="1"/>
</dbReference>
<feature type="transmembrane region" description="Helical" evidence="17">
    <location>
        <begin position="381"/>
        <end position="404"/>
    </location>
</feature>
<feature type="domain" description="PTS EIIC type-1" evidence="20">
    <location>
        <begin position="106"/>
        <end position="460"/>
    </location>
</feature>
<dbReference type="InterPro" id="IPR003352">
    <property type="entry name" value="PTS_EIIC"/>
</dbReference>
<dbReference type="GO" id="GO:0015771">
    <property type="term" value="P:trehalose transport"/>
    <property type="evidence" value="ECO:0007669"/>
    <property type="project" value="TreeGrafter"/>
</dbReference>
<name>A0A2N6UDD7_9LACT</name>
<evidence type="ECO:0000256" key="3">
    <source>
        <dbReference type="ARBA" id="ARBA00022475"/>
    </source>
</evidence>
<feature type="transmembrane region" description="Helical" evidence="17">
    <location>
        <begin position="424"/>
        <end position="444"/>
    </location>
</feature>
<dbReference type="InterPro" id="IPR036878">
    <property type="entry name" value="Glu_permease_IIB"/>
</dbReference>
<keyword evidence="22" id="KW-1185">Reference proteome</keyword>
<comment type="function">
    <text evidence="12">The phosphoenolpyruvate-dependent sugar phosphotransferase system (sugar PTS), a major carbohydrate active transport system, catalyzes the phosphorylation of incoming sugar substrates concomitantly with their translocation across the cell membrane. This system is involved in sucrose transport.</text>
</comment>
<dbReference type="SUPFAM" id="SSF51261">
    <property type="entry name" value="Duplicated hybrid motif"/>
    <property type="match status" value="1"/>
</dbReference>
<evidence type="ECO:0000256" key="1">
    <source>
        <dbReference type="ARBA" id="ARBA00004651"/>
    </source>
</evidence>
<dbReference type="InterPro" id="IPR001996">
    <property type="entry name" value="PTS_IIB_1"/>
</dbReference>
<dbReference type="Pfam" id="PF00367">
    <property type="entry name" value="PTS_EIIB"/>
    <property type="match status" value="1"/>
</dbReference>
<evidence type="ECO:0000256" key="10">
    <source>
        <dbReference type="ARBA" id="ARBA00023136"/>
    </source>
</evidence>
<organism evidence="21 22">
    <name type="scientific">Aerococcus viridans</name>
    <dbReference type="NCBI Taxonomy" id="1377"/>
    <lineage>
        <taxon>Bacteria</taxon>
        <taxon>Bacillati</taxon>
        <taxon>Bacillota</taxon>
        <taxon>Bacilli</taxon>
        <taxon>Lactobacillales</taxon>
        <taxon>Aerococcaceae</taxon>
        <taxon>Aerococcus</taxon>
    </lineage>
</organism>
<dbReference type="PROSITE" id="PS01035">
    <property type="entry name" value="PTS_EIIB_TYPE_1_CYS"/>
    <property type="match status" value="1"/>
</dbReference>
<sequence length="633" mass="67483">MAKYTQLAEDIVDKVGGKENVKEVRHCVTRLRFYLKDESKANTEYLKKRDGVVTVMKAGGQYQVVIGNHVPEVYEEVLKVGNFAGGGEVDADDDGDKGNLFDQFIDIVSGLFQPFLGALAAAGILKGVTALLAATGVDTASGIYILMNTIGDGLFQYLPMVLAVSASKKFKMNTYTAVAIAGALVYPGLAESLTEATNIFGLNFTLPAGGYYNTVLPILLAIFVASKIEKFMKKVTPDVLKLFAVPMVTLLVTIPLTFLLVGPIANTASAWIGIAFQSIYDFSPIIYGFILGAAWQVMVMFGLHWGLVPIAILDMAQNGSSVILTAAVLPCFTQVGVLAAIYLKTKEDKVKKGVLPTLISAIFGVTEPAIYGYTLPMRTPFIISCIVSGIVGVYLSIFNVTGYAMGGMGIFLYPAYIDPATGSFHSVIHLAIGTVIAIILAFVIQMFVKVPTLYGDDETVSATEPTPSEDQPVLVSASVSDAKDQILNSPLQGNIVPLSSLDDQVFATGAMGQGVAIEPSEGLVTAPADGLVQILFPTKHAIGFITDDGVEILIHIGMDTVELEGKFYEAHVTQGDHVKAGDPLVTFDIEAIKAAGYQVTTPVIITNTQAYKDVTTTEASTVSFTDELIEVFA</sequence>
<evidence type="ECO:0000259" key="20">
    <source>
        <dbReference type="PROSITE" id="PS51103"/>
    </source>
</evidence>
<proteinExistence type="predicted"/>
<dbReference type="SUPFAM" id="SSF55604">
    <property type="entry name" value="Glucose permease domain IIB"/>
    <property type="match status" value="1"/>
</dbReference>
<evidence type="ECO:0000313" key="22">
    <source>
        <dbReference type="Proteomes" id="UP000235701"/>
    </source>
</evidence>
<evidence type="ECO:0000256" key="16">
    <source>
        <dbReference type="PROSITE-ProRule" id="PRU00421"/>
    </source>
</evidence>
<keyword evidence="3" id="KW-1003">Cell membrane</keyword>
<dbReference type="InterPro" id="IPR013013">
    <property type="entry name" value="PTS_EIIC_1"/>
</dbReference>
<evidence type="ECO:0000256" key="17">
    <source>
        <dbReference type="SAM" id="Phobius"/>
    </source>
</evidence>
<evidence type="ECO:0000256" key="2">
    <source>
        <dbReference type="ARBA" id="ARBA00022448"/>
    </source>
</evidence>
<evidence type="ECO:0000256" key="15">
    <source>
        <dbReference type="ARBA" id="ARBA00081008"/>
    </source>
</evidence>
<dbReference type="InterPro" id="IPR018113">
    <property type="entry name" value="PTrfase_EIIB_Cys"/>
</dbReference>
<protein>
    <recommendedName>
        <fullName evidence="14">PTS system sucrose-specific EIIBCA component</fullName>
        <ecNumber evidence="11">2.7.1.211</ecNumber>
    </recommendedName>
    <alternativeName>
        <fullName evidence="15">EIIBCA-Scr</fullName>
    </alternativeName>
</protein>
<dbReference type="CDD" id="cd00212">
    <property type="entry name" value="PTS_IIB_glc"/>
    <property type="match status" value="1"/>
</dbReference>
<dbReference type="PROSITE" id="PS51093">
    <property type="entry name" value="PTS_EIIA_TYPE_1"/>
    <property type="match status" value="1"/>
</dbReference>
<dbReference type="RefSeq" id="WP_102199252.1">
    <property type="nucleotide sequence ID" value="NZ_PNHQ01000012.1"/>
</dbReference>
<evidence type="ECO:0000256" key="9">
    <source>
        <dbReference type="ARBA" id="ARBA00022989"/>
    </source>
</evidence>
<keyword evidence="7 17" id="KW-0812">Transmembrane</keyword>
<evidence type="ECO:0000256" key="12">
    <source>
        <dbReference type="ARBA" id="ARBA00045139"/>
    </source>
</evidence>
<gene>
    <name evidence="21" type="ORF">CJ191_05715</name>
</gene>
<dbReference type="InterPro" id="IPR050558">
    <property type="entry name" value="PTS_Sugar-Specific_Components"/>
</dbReference>
<dbReference type="EC" id="2.7.1.211" evidence="11"/>
<accession>A0A2N6UDD7</accession>
<feature type="transmembrane region" description="Helical" evidence="17">
    <location>
        <begin position="285"/>
        <end position="310"/>
    </location>
</feature>
<evidence type="ECO:0000256" key="8">
    <source>
        <dbReference type="ARBA" id="ARBA00022777"/>
    </source>
</evidence>
<keyword evidence="6" id="KW-0598">Phosphotransferase system</keyword>
<comment type="catalytic activity">
    <reaction evidence="13">
        <text>N(pros)-phospho-L-histidyl-[protein](out) + sucrose = sucrose 6(G)-phosphate(in) + L-histidyl-[protein]</text>
        <dbReference type="Rhea" id="RHEA:49236"/>
        <dbReference type="Rhea" id="RHEA-COMP:9745"/>
        <dbReference type="Rhea" id="RHEA-COMP:9746"/>
        <dbReference type="ChEBI" id="CHEBI:17992"/>
        <dbReference type="ChEBI" id="CHEBI:29979"/>
        <dbReference type="ChEBI" id="CHEBI:64837"/>
        <dbReference type="ChEBI" id="CHEBI:91002"/>
        <dbReference type="EC" id="2.7.1.211"/>
    </reaction>
</comment>
<evidence type="ECO:0000256" key="14">
    <source>
        <dbReference type="ARBA" id="ARBA00074554"/>
    </source>
</evidence>
<dbReference type="NCBIfam" id="TIGR00830">
    <property type="entry name" value="PTBA"/>
    <property type="match status" value="1"/>
</dbReference>
<dbReference type="InterPro" id="IPR011055">
    <property type="entry name" value="Dup_hybrid_motif"/>
</dbReference>
<feature type="transmembrane region" description="Helical" evidence="17">
    <location>
        <begin position="240"/>
        <end position="265"/>
    </location>
</feature>
<feature type="domain" description="PTS EIIB type-1" evidence="19">
    <location>
        <begin position="5"/>
        <end position="87"/>
    </location>
</feature>
<dbReference type="FunFam" id="3.30.1360.60:FF:000001">
    <property type="entry name" value="PTS system glucose-specific IIBC component PtsG"/>
    <property type="match status" value="1"/>
</dbReference>
<reference evidence="21 22" key="1">
    <citation type="submission" date="2017-09" db="EMBL/GenBank/DDBJ databases">
        <title>Bacterial strain isolated from the female urinary microbiota.</title>
        <authorList>
            <person name="Thomas-White K."/>
            <person name="Kumar N."/>
            <person name="Forster S."/>
            <person name="Putonti C."/>
            <person name="Lawley T."/>
            <person name="Wolfe A.J."/>
        </authorList>
    </citation>
    <scope>NUCLEOTIDE SEQUENCE [LARGE SCALE GENOMIC DNA]</scope>
    <source>
        <strain evidence="21 22">UMB0240</strain>
    </source>
</reference>
<dbReference type="PANTHER" id="PTHR30175:SF1">
    <property type="entry name" value="PTS SYSTEM ARBUTIN-, CELLOBIOSE-, AND SALICIN-SPECIFIC EIIBC COMPONENT-RELATED"/>
    <property type="match status" value="1"/>
</dbReference>
<feature type="active site" description="Phosphocysteine intermediate; for EIIB activity" evidence="16">
    <location>
        <position position="27"/>
    </location>
</feature>
<dbReference type="Proteomes" id="UP000235701">
    <property type="component" value="Unassembled WGS sequence"/>
</dbReference>
<evidence type="ECO:0000259" key="18">
    <source>
        <dbReference type="PROSITE" id="PS51093"/>
    </source>
</evidence>
<dbReference type="FunFam" id="2.70.70.10:FF:000001">
    <property type="entry name" value="PTS system glucose-specific IIA component"/>
    <property type="match status" value="1"/>
</dbReference>
<evidence type="ECO:0000256" key="5">
    <source>
        <dbReference type="ARBA" id="ARBA00022679"/>
    </source>
</evidence>
<keyword evidence="4" id="KW-0762">Sugar transport</keyword>
<dbReference type="GO" id="GO:0016301">
    <property type="term" value="F:kinase activity"/>
    <property type="evidence" value="ECO:0007669"/>
    <property type="project" value="UniProtKB-KW"/>
</dbReference>
<dbReference type="AlphaFoldDB" id="A0A2N6UDD7"/>
<evidence type="ECO:0000256" key="11">
    <source>
        <dbReference type="ARBA" id="ARBA00044053"/>
    </source>
</evidence>
<evidence type="ECO:0000259" key="19">
    <source>
        <dbReference type="PROSITE" id="PS51098"/>
    </source>
</evidence>
<dbReference type="Pfam" id="PF00358">
    <property type="entry name" value="PTS_EIIA_1"/>
    <property type="match status" value="1"/>
</dbReference>
<feature type="transmembrane region" description="Helical" evidence="17">
    <location>
        <begin position="143"/>
        <end position="165"/>
    </location>
</feature>
<dbReference type="GO" id="GO:0005886">
    <property type="term" value="C:plasma membrane"/>
    <property type="evidence" value="ECO:0007669"/>
    <property type="project" value="UniProtKB-SubCell"/>
</dbReference>
<evidence type="ECO:0000256" key="13">
    <source>
        <dbReference type="ARBA" id="ARBA00048931"/>
    </source>
</evidence>
<comment type="caution">
    <text evidence="21">The sequence shown here is derived from an EMBL/GenBank/DDBJ whole genome shotgun (WGS) entry which is preliminary data.</text>
</comment>